<evidence type="ECO:0000313" key="3">
    <source>
        <dbReference type="Proteomes" id="UP001603857"/>
    </source>
</evidence>
<gene>
    <name evidence="2" type="ORF">Fmac_006292</name>
</gene>
<sequence length="149" mass="16667">MTHYIASIAFAVTSVTATYANVTFVFTPNMDKIILEPTVGKALLKARSMFTENYWYWIYIATFIVGQSSHRYYYTVVIGEDDVISAYSYSCTRKGIIEGLALERQLSGQSDIGRQLSKIHVSGQVIGLGSAALKCQEINFMTPRRQNST</sequence>
<keyword evidence="3" id="KW-1185">Reference proteome</keyword>
<proteinExistence type="predicted"/>
<dbReference type="InterPro" id="IPR013581">
    <property type="entry name" value="PDR_assoc"/>
</dbReference>
<comment type="caution">
    <text evidence="2">The sequence shown here is derived from an EMBL/GenBank/DDBJ whole genome shotgun (WGS) entry which is preliminary data.</text>
</comment>
<dbReference type="Proteomes" id="UP001603857">
    <property type="component" value="Unassembled WGS sequence"/>
</dbReference>
<evidence type="ECO:0000259" key="1">
    <source>
        <dbReference type="Pfam" id="PF08370"/>
    </source>
</evidence>
<name>A0ABD1NA59_9FABA</name>
<accession>A0ABD1NA59</accession>
<dbReference type="AlphaFoldDB" id="A0ABD1NA59"/>
<dbReference type="Pfam" id="PF08370">
    <property type="entry name" value="PDR_assoc"/>
    <property type="match status" value="1"/>
</dbReference>
<feature type="domain" description="Plant PDR ABC transporter associated" evidence="1">
    <location>
        <begin position="36"/>
        <end position="62"/>
    </location>
</feature>
<dbReference type="EMBL" id="JBGMDY010000002">
    <property type="protein sequence ID" value="KAL2345007.1"/>
    <property type="molecule type" value="Genomic_DNA"/>
</dbReference>
<organism evidence="2 3">
    <name type="scientific">Flemingia macrophylla</name>
    <dbReference type="NCBI Taxonomy" id="520843"/>
    <lineage>
        <taxon>Eukaryota</taxon>
        <taxon>Viridiplantae</taxon>
        <taxon>Streptophyta</taxon>
        <taxon>Embryophyta</taxon>
        <taxon>Tracheophyta</taxon>
        <taxon>Spermatophyta</taxon>
        <taxon>Magnoliopsida</taxon>
        <taxon>eudicotyledons</taxon>
        <taxon>Gunneridae</taxon>
        <taxon>Pentapetalae</taxon>
        <taxon>rosids</taxon>
        <taxon>fabids</taxon>
        <taxon>Fabales</taxon>
        <taxon>Fabaceae</taxon>
        <taxon>Papilionoideae</taxon>
        <taxon>50 kb inversion clade</taxon>
        <taxon>NPAAA clade</taxon>
        <taxon>indigoferoid/millettioid clade</taxon>
        <taxon>Phaseoleae</taxon>
        <taxon>Flemingia</taxon>
    </lineage>
</organism>
<protein>
    <recommendedName>
        <fullName evidence="1">Plant PDR ABC transporter associated domain-containing protein</fullName>
    </recommendedName>
</protein>
<reference evidence="2 3" key="1">
    <citation type="submission" date="2024-08" db="EMBL/GenBank/DDBJ databases">
        <title>Insights into the chromosomal genome structure of Flemingia macrophylla.</title>
        <authorList>
            <person name="Ding Y."/>
            <person name="Zhao Y."/>
            <person name="Bi W."/>
            <person name="Wu M."/>
            <person name="Zhao G."/>
            <person name="Gong Y."/>
            <person name="Li W."/>
            <person name="Zhang P."/>
        </authorList>
    </citation>
    <scope>NUCLEOTIDE SEQUENCE [LARGE SCALE GENOMIC DNA]</scope>
    <source>
        <strain evidence="2">DYQJB</strain>
        <tissue evidence="2">Leaf</tissue>
    </source>
</reference>
<evidence type="ECO:0000313" key="2">
    <source>
        <dbReference type="EMBL" id="KAL2345007.1"/>
    </source>
</evidence>